<keyword evidence="1" id="KW-0472">Membrane</keyword>
<evidence type="ECO:0000313" key="3">
    <source>
        <dbReference type="Proteomes" id="UP000008319"/>
    </source>
</evidence>
<proteinExistence type="predicted"/>
<accession>B4EVK7</accession>
<dbReference type="HOGENOM" id="CLU_2495374_0_0_6"/>
<gene>
    <name evidence="2" type="ordered locus">PMI0983</name>
</gene>
<reference evidence="2 3" key="1">
    <citation type="journal article" date="2008" name="J. Bacteriol.">
        <title>Complete genome sequence of uropathogenic Proteus mirabilis, a master of both adherence and motility.</title>
        <authorList>
            <person name="Pearson M.M."/>
            <person name="Sebaihia M."/>
            <person name="Churcher C."/>
            <person name="Quail M.A."/>
            <person name="Seshasayee A.S."/>
            <person name="Luscombe N.M."/>
            <person name="Abdellah Z."/>
            <person name="Arrosmith C."/>
            <person name="Atkin B."/>
            <person name="Chillingworth T."/>
            <person name="Hauser H."/>
            <person name="Jagels K."/>
            <person name="Moule S."/>
            <person name="Mungall K."/>
            <person name="Norbertczak H."/>
            <person name="Rabbinowitsch E."/>
            <person name="Walker D."/>
            <person name="Whithead S."/>
            <person name="Thomson N.R."/>
            <person name="Rather P.N."/>
            <person name="Parkhill J."/>
            <person name="Mobley H.L."/>
        </authorList>
    </citation>
    <scope>NUCLEOTIDE SEQUENCE [LARGE SCALE GENOMIC DNA]</scope>
    <source>
        <strain evidence="2 3">HI4320</strain>
    </source>
</reference>
<evidence type="ECO:0000256" key="1">
    <source>
        <dbReference type="SAM" id="Phobius"/>
    </source>
</evidence>
<protein>
    <submittedName>
        <fullName evidence="2">Membrane protein</fullName>
    </submittedName>
</protein>
<dbReference type="Proteomes" id="UP000008319">
    <property type="component" value="Chromosome"/>
</dbReference>
<dbReference type="EMBL" id="AM942759">
    <property type="protein sequence ID" value="CAR42163.1"/>
    <property type="molecule type" value="Genomic_DNA"/>
</dbReference>
<evidence type="ECO:0000313" key="2">
    <source>
        <dbReference type="EMBL" id="CAR42163.1"/>
    </source>
</evidence>
<keyword evidence="1" id="KW-0812">Transmembrane</keyword>
<organism evidence="2 3">
    <name type="scientific">Proteus mirabilis (strain HI4320)</name>
    <dbReference type="NCBI Taxonomy" id="529507"/>
    <lineage>
        <taxon>Bacteria</taxon>
        <taxon>Pseudomonadati</taxon>
        <taxon>Pseudomonadota</taxon>
        <taxon>Gammaproteobacteria</taxon>
        <taxon>Enterobacterales</taxon>
        <taxon>Morganellaceae</taxon>
        <taxon>Proteus</taxon>
    </lineage>
</organism>
<feature type="transmembrane region" description="Helical" evidence="1">
    <location>
        <begin position="63"/>
        <end position="81"/>
    </location>
</feature>
<keyword evidence="3" id="KW-1185">Reference proteome</keyword>
<keyword evidence="1" id="KW-1133">Transmembrane helix</keyword>
<name>B4EVK7_PROMH</name>
<dbReference type="EnsemblBacteria" id="CAR42163">
    <property type="protein sequence ID" value="CAR42163"/>
    <property type="gene ID" value="PMI0983"/>
</dbReference>
<sequence>MYKAPINIFIGALLVISTTIEIIYLYGLLPFLTKLVLIYYFSVRKIHIDDILCFILKKLKNSLFLAPYYLTKIIHLNLFIIQKNNK</sequence>
<dbReference type="KEGG" id="pmr:PMI0983"/>
<dbReference type="AlphaFoldDB" id="B4EVK7"/>